<gene>
    <name evidence="1" type="ORF">KUCAC02_020843</name>
</gene>
<organism evidence="1 2">
    <name type="scientific">Chaenocephalus aceratus</name>
    <name type="common">Blackfin icefish</name>
    <name type="synonym">Chaenichthys aceratus</name>
    <dbReference type="NCBI Taxonomy" id="36190"/>
    <lineage>
        <taxon>Eukaryota</taxon>
        <taxon>Metazoa</taxon>
        <taxon>Chordata</taxon>
        <taxon>Craniata</taxon>
        <taxon>Vertebrata</taxon>
        <taxon>Euteleostomi</taxon>
        <taxon>Actinopterygii</taxon>
        <taxon>Neopterygii</taxon>
        <taxon>Teleostei</taxon>
        <taxon>Neoteleostei</taxon>
        <taxon>Acanthomorphata</taxon>
        <taxon>Eupercaria</taxon>
        <taxon>Perciformes</taxon>
        <taxon>Notothenioidei</taxon>
        <taxon>Channichthyidae</taxon>
        <taxon>Chaenocephalus</taxon>
    </lineage>
</organism>
<evidence type="ECO:0000313" key="1">
    <source>
        <dbReference type="EMBL" id="KAI4825145.1"/>
    </source>
</evidence>
<protein>
    <submittedName>
        <fullName evidence="1">Uncharacterized protein</fullName>
    </submittedName>
</protein>
<sequence>MDNEKEGGKTDGKEDTDEEQGQNKKTGEEETRKEKGSERYSVELTVEVTVDGGATVTMMDLLKGIQKKYGVVDGCRVRGERLYEVTMRTCLGKMKIMEGLRVNGVMVHAQDLLNTDLTVSFLSLPVYVPDRRLEEWGVEPISAIKKRVWPGTEITDGTRFLRVRFNHKVSSLPYSTKLDTVRGAEYFRVLHNRQVPVCRLCIQPGHFFRECPEFKCHKCGQTGHYARECRFRAEREEKEEEEKEDKEEDEEQDEEEENEEEDDKEGAKKIPFEEVSEEDEGLSGGGAAGGEDGAKKSARQSGGGAEGSSGGGKKCWSPGLVEDISEASEMEEAVLEEGPVGDMVFGNPKDKQRGRGMRRKNVGMRRRPQRRTPGGVLDAKWTRRGRWR</sequence>
<dbReference type="EMBL" id="CM043790">
    <property type="protein sequence ID" value="KAI4825145.1"/>
    <property type="molecule type" value="Genomic_DNA"/>
</dbReference>
<dbReference type="Proteomes" id="UP001057452">
    <property type="component" value="Chromosome 6"/>
</dbReference>
<name>A0ACB9XEN2_CHAAC</name>
<reference evidence="1" key="1">
    <citation type="submission" date="2022-05" db="EMBL/GenBank/DDBJ databases">
        <title>Chromosome-level genome of Chaenocephalus aceratus.</title>
        <authorList>
            <person name="Park H."/>
        </authorList>
    </citation>
    <scope>NUCLEOTIDE SEQUENCE</scope>
    <source>
        <strain evidence="1">KU_202001</strain>
    </source>
</reference>
<accession>A0ACB9XEN2</accession>
<evidence type="ECO:0000313" key="2">
    <source>
        <dbReference type="Proteomes" id="UP001057452"/>
    </source>
</evidence>
<proteinExistence type="predicted"/>
<comment type="caution">
    <text evidence="1">The sequence shown here is derived from an EMBL/GenBank/DDBJ whole genome shotgun (WGS) entry which is preliminary data.</text>
</comment>
<keyword evidence="2" id="KW-1185">Reference proteome</keyword>